<evidence type="ECO:0000313" key="2">
    <source>
        <dbReference type="Proteomes" id="UP000831701"/>
    </source>
</evidence>
<reference evidence="1" key="1">
    <citation type="submission" date="2022-04" db="EMBL/GenBank/DDBJ databases">
        <title>Jade perch genome.</title>
        <authorList>
            <person name="Chao B."/>
        </authorList>
    </citation>
    <scope>NUCLEOTIDE SEQUENCE</scope>
    <source>
        <strain evidence="1">CB-2022</strain>
    </source>
</reference>
<sequence>MNLRPATRGSVWNANSGCLAKFNHSPLGEGGAGTNTPQNVQSRHFPCDNFGSPNESLPGCRRPCVMNLERSERGERPSPRGPEMEPRAGGKIGKISVGFQRSSTSDDDSGCALEEYSWVPPGLRPEQVQMYFSCLPEEKVPYVNSPGEKHRIRQLLYQLPPHDNEVRYCHSLTEEEKRELHMFSAQRKREALGRGTPKILPRALQHTRCENCGGGINGGEMAIFASRAGPSPCWHPACFTCATCQELLVDLIYFHQNGKILCGRHHAELLKPRCSSCDEIIFSDECTEAEGRHWHMKHFACFECETMLGGQRYIMKDGRPYCCGCFESLYAEYCEACGENIGVDHAQMTYEGVHWHATDQCFCCAQCKTSLLGCPFLPKQGRIYCSKACSQGEDIHASDSSDSAFQSARSRESRRSVRMGKSSRPAEQWRQSQLFNPPAVPSFEYKFGDGEGDGDADCDIGIMGRKLARLGLEEERFWREREEQDVGGEEDPEEWAQHEDYMTQLLLKFGDRGMLHQLQQPSLKSPSPSSERLISVSDPWLKPDTTSMGVTASSPTPASPTQSQTSSQSRANSLSPGLMSKKHLPEMYWAQSQDGLGDSAYGSHPGPASARKIQDLELDQDQDQSGTGRQAFWPDNRQWYEDSLECIADELRKVNQGAGDSMDSLALSNITGASVDGDGRDRPMVYTLNMQDPSADDCEKMSNMGTFNSSHLHHSANSLNLNMEKGDEKEVALAMRGGPSPGGHLLLSPHSEGLTPSFVHAPALRRSKSQSRPPQMVKFSEDTVDNGYNDGFDVNIRKHPMSEKPQRRVYCPEEVGRDRSRPTSHHGRSRQHHHRQGRHHRSRKTRSDNNLHMMPLDKAQRPYEPQQQGLVNPSCGAMIHPAHRLPLAYSQARSDYMPQGLAHGDPRLEPIYGSLQR</sequence>
<dbReference type="EMBL" id="CM041540">
    <property type="protein sequence ID" value="KAI3366804.1"/>
    <property type="molecule type" value="Genomic_DNA"/>
</dbReference>
<evidence type="ECO:0000313" key="1">
    <source>
        <dbReference type="EMBL" id="KAI3366804.1"/>
    </source>
</evidence>
<organism evidence="1 2">
    <name type="scientific">Scortum barcoo</name>
    <name type="common">barcoo grunter</name>
    <dbReference type="NCBI Taxonomy" id="214431"/>
    <lineage>
        <taxon>Eukaryota</taxon>
        <taxon>Metazoa</taxon>
        <taxon>Chordata</taxon>
        <taxon>Craniata</taxon>
        <taxon>Vertebrata</taxon>
        <taxon>Euteleostomi</taxon>
        <taxon>Actinopterygii</taxon>
        <taxon>Neopterygii</taxon>
        <taxon>Teleostei</taxon>
        <taxon>Neoteleostei</taxon>
        <taxon>Acanthomorphata</taxon>
        <taxon>Eupercaria</taxon>
        <taxon>Centrarchiformes</taxon>
        <taxon>Terapontoidei</taxon>
        <taxon>Terapontidae</taxon>
        <taxon>Scortum</taxon>
    </lineage>
</organism>
<proteinExistence type="predicted"/>
<keyword evidence="2" id="KW-1185">Reference proteome</keyword>
<dbReference type="Proteomes" id="UP000831701">
    <property type="component" value="Chromosome 10"/>
</dbReference>
<name>A0ACB8WGT1_9TELE</name>
<comment type="caution">
    <text evidence="1">The sequence shown here is derived from an EMBL/GenBank/DDBJ whole genome shotgun (WGS) entry which is preliminary data.</text>
</comment>
<gene>
    <name evidence="1" type="ORF">L3Q82_009467</name>
</gene>
<protein>
    <submittedName>
        <fullName evidence="1">Uncharacterized protein</fullName>
    </submittedName>
</protein>
<accession>A0ACB8WGT1</accession>